<accession>A0A5B8MX96</accession>
<dbReference type="SMART" id="SM00698">
    <property type="entry name" value="MORN"/>
    <property type="match status" value="6"/>
</dbReference>
<dbReference type="STRING" id="1764295.A0A5B8MX96"/>
<dbReference type="InterPro" id="IPR003409">
    <property type="entry name" value="MORN"/>
</dbReference>
<reference evidence="3 4" key="1">
    <citation type="submission" date="2018-07" db="EMBL/GenBank/DDBJ databases">
        <title>The complete nuclear genome of the prasinophyte Chloropicon primus (CCMP1205).</title>
        <authorList>
            <person name="Pombert J.-F."/>
            <person name="Otis C."/>
            <person name="Turmel M."/>
            <person name="Lemieux C."/>
        </authorList>
    </citation>
    <scope>NUCLEOTIDE SEQUENCE [LARGE SCALE GENOMIC DNA]</scope>
    <source>
        <strain evidence="3 4">CCMP1205</strain>
    </source>
</reference>
<organism evidence="3 4">
    <name type="scientific">Chloropicon primus</name>
    <dbReference type="NCBI Taxonomy" id="1764295"/>
    <lineage>
        <taxon>Eukaryota</taxon>
        <taxon>Viridiplantae</taxon>
        <taxon>Chlorophyta</taxon>
        <taxon>Chloropicophyceae</taxon>
        <taxon>Chloropicales</taxon>
        <taxon>Chloropicaceae</taxon>
        <taxon>Chloropicon</taxon>
    </lineage>
</organism>
<evidence type="ECO:0000256" key="1">
    <source>
        <dbReference type="ARBA" id="ARBA00022737"/>
    </source>
</evidence>
<evidence type="ECO:0000313" key="4">
    <source>
        <dbReference type="Proteomes" id="UP000316726"/>
    </source>
</evidence>
<dbReference type="SUPFAM" id="SSF82185">
    <property type="entry name" value="Histone H3 K4-specific methyltransferase SET7/9 N-terminal domain"/>
    <property type="match status" value="2"/>
</dbReference>
<dbReference type="Pfam" id="PF02493">
    <property type="entry name" value="MORN"/>
    <property type="match status" value="7"/>
</dbReference>
<sequence>MTKDSALLTGSLRTGALFGGGFSLAGKDLQDCYEGQVSVETGKRQGKGKYVYPNRSFSYDGEYVDGKKSGHGRFFIEGHSLYEGNFENDEIQGQGRQVYADGSTYEGEFHLGEKHGKGTFVNKKKKERYTGEFLGNSRHGQGSLVLEDARGSLVSYEGQFVENKILGEGRLLPASGVAYEGNFAQDLDSGIPPLQVSLTGYGKIKFPDGSYQEGQFERNKLNGTGLNYDVATGITFKGQFEHNVPTTVAKSMTCKFYEEKRAASPSTAQDAEDGAPQEAESGGEQTEAANAEVQGGEPEEKEKEANDGEAVEAEAEGMDADGDVETTAEGPNLIDNEVLELPVAREQWGRYFIRICVETEVEIENETVAEGENDAPSGDEVESNAEAAVESEESTPIKDVDGTKNEEEEGSKRTELCVFAGESGRTVRLTVTKAASEEEAPVEAAEGGGEDAQESEEIEAEVETLEGIAKFTDLGDLLATAGPGRYSLEFSSTGLEPRKLTIALA</sequence>
<evidence type="ECO:0000313" key="3">
    <source>
        <dbReference type="EMBL" id="QDZ25209.1"/>
    </source>
</evidence>
<dbReference type="GO" id="GO:0016020">
    <property type="term" value="C:membrane"/>
    <property type="evidence" value="ECO:0007669"/>
    <property type="project" value="UniProtKB-ARBA"/>
</dbReference>
<feature type="region of interest" description="Disordered" evidence="2">
    <location>
        <begin position="367"/>
        <end position="415"/>
    </location>
</feature>
<dbReference type="Gene3D" id="2.20.110.10">
    <property type="entry name" value="Histone H3 K4-specific methyltransferase SET7/9 N-terminal domain"/>
    <property type="match status" value="3"/>
</dbReference>
<feature type="region of interest" description="Disordered" evidence="2">
    <location>
        <begin position="262"/>
        <end position="333"/>
    </location>
</feature>
<keyword evidence="1" id="KW-0677">Repeat</keyword>
<protein>
    <submittedName>
        <fullName evidence="3">MORN repeat domain-containing protein</fullName>
    </submittedName>
</protein>
<keyword evidence="4" id="KW-1185">Reference proteome</keyword>
<gene>
    <name evidence="3" type="ORF">A3770_16p77270</name>
</gene>
<dbReference type="AlphaFoldDB" id="A0A5B8MX96"/>
<name>A0A5B8MX96_9CHLO</name>
<dbReference type="PANTHER" id="PTHR43215">
    <property type="entry name" value="RADIAL SPOKE HEAD 1 HOMOLOG"/>
    <property type="match status" value="1"/>
</dbReference>
<feature type="compositionally biased region" description="Basic and acidic residues" evidence="2">
    <location>
        <begin position="395"/>
        <end position="415"/>
    </location>
</feature>
<dbReference type="OrthoDB" id="270720at2759"/>
<feature type="compositionally biased region" description="Acidic residues" evidence="2">
    <location>
        <begin position="307"/>
        <end position="326"/>
    </location>
</feature>
<feature type="region of interest" description="Disordered" evidence="2">
    <location>
        <begin position="433"/>
        <end position="456"/>
    </location>
</feature>
<evidence type="ECO:0000256" key="2">
    <source>
        <dbReference type="SAM" id="MobiDB-lite"/>
    </source>
</evidence>
<proteinExistence type="predicted"/>
<dbReference type="PANTHER" id="PTHR43215:SF14">
    <property type="entry name" value="RADIAL SPOKE HEAD 1 HOMOLOG"/>
    <property type="match status" value="1"/>
</dbReference>
<dbReference type="EMBL" id="CP031049">
    <property type="protein sequence ID" value="QDZ25209.1"/>
    <property type="molecule type" value="Genomic_DNA"/>
</dbReference>
<feature type="compositionally biased region" description="Acidic residues" evidence="2">
    <location>
        <begin position="367"/>
        <end position="393"/>
    </location>
</feature>
<dbReference type="Proteomes" id="UP000316726">
    <property type="component" value="Chromosome 16"/>
</dbReference>